<dbReference type="Proteomes" id="UP000507962">
    <property type="component" value="Unassembled WGS sequence"/>
</dbReference>
<dbReference type="PANTHER" id="PTHR32089">
    <property type="entry name" value="METHYL-ACCEPTING CHEMOTAXIS PROTEIN MCPB"/>
    <property type="match status" value="1"/>
</dbReference>
<dbReference type="GO" id="GO:0005886">
    <property type="term" value="C:plasma membrane"/>
    <property type="evidence" value="ECO:0007669"/>
    <property type="project" value="UniProtKB-SubCell"/>
</dbReference>
<keyword evidence="3" id="KW-0145">Chemotaxis</keyword>
<organism evidence="15 16">
    <name type="scientific">Desulfoluna butyratoxydans</name>
    <dbReference type="NCBI Taxonomy" id="231438"/>
    <lineage>
        <taxon>Bacteria</taxon>
        <taxon>Pseudomonadati</taxon>
        <taxon>Thermodesulfobacteriota</taxon>
        <taxon>Desulfobacteria</taxon>
        <taxon>Desulfobacterales</taxon>
        <taxon>Desulfolunaceae</taxon>
        <taxon>Desulfoluna</taxon>
    </lineage>
</organism>
<dbReference type="Pfam" id="PF00015">
    <property type="entry name" value="MCPsignal"/>
    <property type="match status" value="1"/>
</dbReference>
<keyword evidence="7 11" id="KW-0472">Membrane</keyword>
<comment type="similarity">
    <text evidence="9">Belongs to the methyl-accepting chemotaxis (MCP) protein family.</text>
</comment>
<keyword evidence="5 11" id="KW-0812">Transmembrane</keyword>
<keyword evidence="8 10" id="KW-0807">Transducer</keyword>
<evidence type="ECO:0000256" key="3">
    <source>
        <dbReference type="ARBA" id="ARBA00022500"/>
    </source>
</evidence>
<dbReference type="SUPFAM" id="SSF103190">
    <property type="entry name" value="Sensory domain-like"/>
    <property type="match status" value="1"/>
</dbReference>
<dbReference type="Gene3D" id="1.10.287.950">
    <property type="entry name" value="Methyl-accepting chemotaxis protein"/>
    <property type="match status" value="1"/>
</dbReference>
<evidence type="ECO:0000313" key="16">
    <source>
        <dbReference type="Proteomes" id="UP000507962"/>
    </source>
</evidence>
<feature type="domain" description="T-SNARE coiled-coil homology" evidence="13">
    <location>
        <begin position="549"/>
        <end position="611"/>
    </location>
</feature>
<name>A0A4U8YQ41_9BACT</name>
<evidence type="ECO:0000313" key="15">
    <source>
        <dbReference type="EMBL" id="VFQ45941.1"/>
    </source>
</evidence>
<dbReference type="SMART" id="SM00304">
    <property type="entry name" value="HAMP"/>
    <property type="match status" value="1"/>
</dbReference>
<dbReference type="InterPro" id="IPR029151">
    <property type="entry name" value="Sensor-like_sf"/>
</dbReference>
<evidence type="ECO:0000259" key="14">
    <source>
        <dbReference type="PROSITE" id="PS50885"/>
    </source>
</evidence>
<feature type="transmembrane region" description="Helical" evidence="11">
    <location>
        <begin position="296"/>
        <end position="315"/>
    </location>
</feature>
<reference evidence="15 16" key="1">
    <citation type="submission" date="2019-03" db="EMBL/GenBank/DDBJ databases">
        <authorList>
            <person name="Nijsse B."/>
        </authorList>
    </citation>
    <scope>NUCLEOTIDE SEQUENCE [LARGE SCALE GENOMIC DNA]</scope>
    <source>
        <strain evidence="15">Desulfoluna butyratoxydans MSL71</strain>
    </source>
</reference>
<keyword evidence="4" id="KW-0997">Cell inner membrane</keyword>
<dbReference type="InterPro" id="IPR004089">
    <property type="entry name" value="MCPsignal_dom"/>
</dbReference>
<dbReference type="InterPro" id="IPR000727">
    <property type="entry name" value="T_SNARE_dom"/>
</dbReference>
<dbReference type="Gene3D" id="3.30.450.20">
    <property type="entry name" value="PAS domain"/>
    <property type="match status" value="1"/>
</dbReference>
<dbReference type="PANTHER" id="PTHR32089:SF112">
    <property type="entry name" value="LYSOZYME-LIKE PROTEIN-RELATED"/>
    <property type="match status" value="1"/>
</dbReference>
<evidence type="ECO:0000256" key="7">
    <source>
        <dbReference type="ARBA" id="ARBA00023136"/>
    </source>
</evidence>
<evidence type="ECO:0000256" key="5">
    <source>
        <dbReference type="ARBA" id="ARBA00022692"/>
    </source>
</evidence>
<gene>
    <name evidence="15" type="ORF">MSL71_36040</name>
</gene>
<dbReference type="GO" id="GO:0007165">
    <property type="term" value="P:signal transduction"/>
    <property type="evidence" value="ECO:0007669"/>
    <property type="project" value="UniProtKB-KW"/>
</dbReference>
<dbReference type="AlphaFoldDB" id="A0A4U8YQ41"/>
<feature type="domain" description="Methyl-accepting transducer" evidence="12">
    <location>
        <begin position="390"/>
        <end position="626"/>
    </location>
</feature>
<dbReference type="PROSITE" id="PS50885">
    <property type="entry name" value="HAMP"/>
    <property type="match status" value="1"/>
</dbReference>
<evidence type="ECO:0000256" key="6">
    <source>
        <dbReference type="ARBA" id="ARBA00022989"/>
    </source>
</evidence>
<evidence type="ECO:0000256" key="4">
    <source>
        <dbReference type="ARBA" id="ARBA00022519"/>
    </source>
</evidence>
<keyword evidence="6 11" id="KW-1133">Transmembrane helix</keyword>
<dbReference type="GO" id="GO:0006935">
    <property type="term" value="P:chemotaxis"/>
    <property type="evidence" value="ECO:0007669"/>
    <property type="project" value="UniProtKB-KW"/>
</dbReference>
<evidence type="ECO:0000256" key="8">
    <source>
        <dbReference type="ARBA" id="ARBA00023224"/>
    </source>
</evidence>
<feature type="transmembrane region" description="Helical" evidence="11">
    <location>
        <begin position="12"/>
        <end position="33"/>
    </location>
</feature>
<dbReference type="EMBL" id="CAADHO010000007">
    <property type="protein sequence ID" value="VFQ45941.1"/>
    <property type="molecule type" value="Genomic_DNA"/>
</dbReference>
<sequence>MINATLNKKISFAVIPIVLLCLFVFGGTTYVYMSNLIRGDLSDNILKTVQEKSTVVDVWIKTHLIETESIAQTPQAKNINTGFDEIDALNRNRYLYLKKAYPNDYSDIYSANSQGVYHTIQQDKNDQSLSSFVGNISSRGYFKDLMAGGPSFVTPPLISKTTGKATIFMVAPIADDRGTPQGLVGAGIQLNFVSETIDALGLTGKSYGIVLAQDGTIIVHPDTSVVMKEKLGEISGGRLGGLDEYMKGNRTGIYEFTDSGESKIAFFSKVPTTGWSIVTVIDEQELHSKVYTLRNLLLGLTLATIALVGLVIFLISRSISKPVKQVVAGLRDIAEGEGDLTMRLVVDTKDEVGEMARWFNLFMEKLQAIIKDIGATSTKVDGSSDTLIDISGRLSTGAENTADRAEALSGAATGMSENLANIVAAIEESSSNSTMVASAAEEMSVTIHEIVDNTAKARGISDEAVSQSKEAAGKMVALRHAAEEIGQVTETISAISEQINLLALNATIEAARAGDAGKGFAVVANEIKELAAQTAEATEGIKEQIETVQGTTSETAGEIDQIAGIIERVNAIVATITSSVNEQSTATKDIANNISFVSRGISDINENVTQSFSVSKALTEDISQINQEAGDIAGSSAQLSSHAEQLREMAARVNGIVGRFKV</sequence>
<keyword evidence="16" id="KW-1185">Reference proteome</keyword>
<dbReference type="GO" id="GO:0004888">
    <property type="term" value="F:transmembrane signaling receptor activity"/>
    <property type="evidence" value="ECO:0007669"/>
    <property type="project" value="InterPro"/>
</dbReference>
<dbReference type="PROSITE" id="PS50192">
    <property type="entry name" value="T_SNARE"/>
    <property type="match status" value="1"/>
</dbReference>
<evidence type="ECO:0000256" key="2">
    <source>
        <dbReference type="ARBA" id="ARBA00022475"/>
    </source>
</evidence>
<dbReference type="PROSITE" id="PS50111">
    <property type="entry name" value="CHEMOTAXIS_TRANSDUC_2"/>
    <property type="match status" value="1"/>
</dbReference>
<dbReference type="SUPFAM" id="SSF58104">
    <property type="entry name" value="Methyl-accepting chemotaxis protein (MCP) signaling domain"/>
    <property type="match status" value="1"/>
</dbReference>
<evidence type="ECO:0000256" key="10">
    <source>
        <dbReference type="PROSITE-ProRule" id="PRU00284"/>
    </source>
</evidence>
<dbReference type="InterPro" id="IPR033479">
    <property type="entry name" value="dCache_1"/>
</dbReference>
<evidence type="ECO:0000259" key="13">
    <source>
        <dbReference type="PROSITE" id="PS50192"/>
    </source>
</evidence>
<dbReference type="PRINTS" id="PR00260">
    <property type="entry name" value="CHEMTRNSDUCR"/>
</dbReference>
<evidence type="ECO:0000259" key="12">
    <source>
        <dbReference type="PROSITE" id="PS50111"/>
    </source>
</evidence>
<proteinExistence type="inferred from homology"/>
<dbReference type="RefSeq" id="WP_180143086.1">
    <property type="nucleotide sequence ID" value="NZ_CAADHO010000007.1"/>
</dbReference>
<comment type="subcellular location">
    <subcellularLocation>
        <location evidence="1">Cell inner membrane</location>
        <topology evidence="1">Multi-pass membrane protein</topology>
    </subcellularLocation>
</comment>
<dbReference type="CDD" id="cd12912">
    <property type="entry name" value="PDC2_MCP_like"/>
    <property type="match status" value="1"/>
</dbReference>
<dbReference type="InterPro" id="IPR004090">
    <property type="entry name" value="Chemotax_Me-accpt_rcpt"/>
</dbReference>
<dbReference type="Gene3D" id="1.10.8.500">
    <property type="entry name" value="HAMP domain in histidine kinase"/>
    <property type="match status" value="1"/>
</dbReference>
<evidence type="ECO:0000256" key="1">
    <source>
        <dbReference type="ARBA" id="ARBA00004429"/>
    </source>
</evidence>
<dbReference type="Pfam" id="PF00672">
    <property type="entry name" value="HAMP"/>
    <property type="match status" value="1"/>
</dbReference>
<dbReference type="CDD" id="cd06225">
    <property type="entry name" value="HAMP"/>
    <property type="match status" value="1"/>
</dbReference>
<dbReference type="Pfam" id="PF02743">
    <property type="entry name" value="dCache_1"/>
    <property type="match status" value="1"/>
</dbReference>
<dbReference type="SMART" id="SM00283">
    <property type="entry name" value="MA"/>
    <property type="match status" value="1"/>
</dbReference>
<evidence type="ECO:0000256" key="11">
    <source>
        <dbReference type="SAM" id="Phobius"/>
    </source>
</evidence>
<evidence type="ECO:0000256" key="9">
    <source>
        <dbReference type="ARBA" id="ARBA00029447"/>
    </source>
</evidence>
<keyword evidence="2" id="KW-1003">Cell membrane</keyword>
<accession>A0A4U8YQ41</accession>
<feature type="domain" description="HAMP" evidence="14">
    <location>
        <begin position="317"/>
        <end position="371"/>
    </location>
</feature>
<dbReference type="CDD" id="cd12914">
    <property type="entry name" value="PDC1_DGC_like"/>
    <property type="match status" value="1"/>
</dbReference>
<dbReference type="InterPro" id="IPR003660">
    <property type="entry name" value="HAMP_dom"/>
</dbReference>
<protein>
    <submittedName>
        <fullName evidence="15">Double cache domain 1</fullName>
    </submittedName>
</protein>